<evidence type="ECO:0000313" key="3">
    <source>
        <dbReference type="EMBL" id="MET6997467.1"/>
    </source>
</evidence>
<feature type="region of interest" description="Disordered" evidence="1">
    <location>
        <begin position="532"/>
        <end position="564"/>
    </location>
</feature>
<organism evidence="3 4">
    <name type="scientific">Chitinophaga defluvii</name>
    <dbReference type="NCBI Taxonomy" id="3163343"/>
    <lineage>
        <taxon>Bacteria</taxon>
        <taxon>Pseudomonadati</taxon>
        <taxon>Bacteroidota</taxon>
        <taxon>Chitinophagia</taxon>
        <taxon>Chitinophagales</taxon>
        <taxon>Chitinophagaceae</taxon>
        <taxon>Chitinophaga</taxon>
    </lineage>
</organism>
<dbReference type="SUPFAM" id="SSF48452">
    <property type="entry name" value="TPR-like"/>
    <property type="match status" value="1"/>
</dbReference>
<protein>
    <submittedName>
        <fullName evidence="3">Tetratricopeptide repeat protein</fullName>
    </submittedName>
</protein>
<feature type="compositionally biased region" description="Polar residues" evidence="1">
    <location>
        <begin position="539"/>
        <end position="548"/>
    </location>
</feature>
<sequence length="564" mass="62859">MRKRLFSYLLVHTILLTSVHAVAQEQLSVSKSADISFRREEYAKAAGLYEKLLRSRAGKKNVPMIKQRLATCYRMYNQYEKAAYWYAQLLADSSGNNDNRLHYADMLKCLGRYDAAKQQYQQLPDQDNIRQRIAGCDAAVSWLAAPMPVTLKNEEWVNSSVNDWGMIRYGQEMVFVSDSLRQGMWDMKGSKQRYGRNKSAYGKLYSATVAPAGIGYSRNFSAVINNYPYHVGPACFSANGDTAYITVTDPERKVPFNKKDIPVYGTRRLKLLLFTKQGQQWQGPVEFPYNNNNYSVGHAALNSAGNILYFTSDRSGGAGGTDIWFCEKQADNSWGGPQNCGSNVNSPEDEAFPVTGNAATLFFASKGKVGMGGYDVFMVNGSKNNWSEAVNLKPPFNSSGDDFYYTTPTAQRGFIASNRPGGKGGDDIYSFAIADEIPATIPPQIPLLRIPLELEICVPSTVCVYLYNKTRDMGWCYMVMPPSRKIEAKLEPDAAYVVRVHYPDRIDSLAFDTYGVTGTDPLYKTICPPTGSIPAVKKATTSGKTRSTPPHKKRKHQRASGKQR</sequence>
<keyword evidence="4" id="KW-1185">Reference proteome</keyword>
<dbReference type="EMBL" id="JBEXAC010000001">
    <property type="protein sequence ID" value="MET6997467.1"/>
    <property type="molecule type" value="Genomic_DNA"/>
</dbReference>
<dbReference type="InterPro" id="IPR011990">
    <property type="entry name" value="TPR-like_helical_dom_sf"/>
</dbReference>
<evidence type="ECO:0000256" key="2">
    <source>
        <dbReference type="SAM" id="SignalP"/>
    </source>
</evidence>
<reference evidence="3 4" key="1">
    <citation type="submission" date="2024-06" db="EMBL/GenBank/DDBJ databases">
        <title>Chitinophaga defluvii sp. nov., isolated from municipal sewage.</title>
        <authorList>
            <person name="Zhang L."/>
        </authorList>
    </citation>
    <scope>NUCLEOTIDE SEQUENCE [LARGE SCALE GENOMIC DNA]</scope>
    <source>
        <strain evidence="3 4">H8</strain>
    </source>
</reference>
<comment type="caution">
    <text evidence="3">The sequence shown here is derived from an EMBL/GenBank/DDBJ whole genome shotgun (WGS) entry which is preliminary data.</text>
</comment>
<evidence type="ECO:0000313" key="4">
    <source>
        <dbReference type="Proteomes" id="UP001549749"/>
    </source>
</evidence>
<feature type="compositionally biased region" description="Basic residues" evidence="1">
    <location>
        <begin position="549"/>
        <end position="564"/>
    </location>
</feature>
<accession>A0ABV2T374</accession>
<feature type="chain" id="PRO_5045964564" evidence="2">
    <location>
        <begin position="24"/>
        <end position="564"/>
    </location>
</feature>
<dbReference type="RefSeq" id="WP_354660103.1">
    <property type="nucleotide sequence ID" value="NZ_JBEXAC010000001.1"/>
</dbReference>
<dbReference type="Proteomes" id="UP001549749">
    <property type="component" value="Unassembled WGS sequence"/>
</dbReference>
<proteinExistence type="predicted"/>
<evidence type="ECO:0000256" key="1">
    <source>
        <dbReference type="SAM" id="MobiDB-lite"/>
    </source>
</evidence>
<gene>
    <name evidence="3" type="ORF">ABR189_08810</name>
</gene>
<keyword evidence="2" id="KW-0732">Signal</keyword>
<dbReference type="Gene3D" id="1.25.40.10">
    <property type="entry name" value="Tetratricopeptide repeat domain"/>
    <property type="match status" value="1"/>
</dbReference>
<feature type="signal peptide" evidence="2">
    <location>
        <begin position="1"/>
        <end position="23"/>
    </location>
</feature>
<name>A0ABV2T374_9BACT</name>